<keyword evidence="2" id="KW-0238">DNA-binding</keyword>
<evidence type="ECO:0000256" key="2">
    <source>
        <dbReference type="ARBA" id="ARBA00023125"/>
    </source>
</evidence>
<dbReference type="InterPro" id="IPR001387">
    <property type="entry name" value="Cro/C1-type_HTH"/>
</dbReference>
<dbReference type="InterPro" id="IPR010982">
    <property type="entry name" value="Lambda_DNA-bd_dom_sf"/>
</dbReference>
<evidence type="ECO:0000259" key="5">
    <source>
        <dbReference type="PROSITE" id="PS50943"/>
    </source>
</evidence>
<dbReference type="Proteomes" id="UP001148313">
    <property type="component" value="Unassembled WGS sequence"/>
</dbReference>
<gene>
    <name evidence="6" type="ORF">OOZ53_01060</name>
</gene>
<dbReference type="RefSeq" id="WP_271087426.1">
    <property type="nucleotide sequence ID" value="NZ_JAPJZH010000001.1"/>
</dbReference>
<dbReference type="PROSITE" id="PS50943">
    <property type="entry name" value="HTH_CROC1"/>
    <property type="match status" value="1"/>
</dbReference>
<keyword evidence="1" id="KW-0805">Transcription regulation</keyword>
<dbReference type="PANTHER" id="PTHR40661">
    <property type="match status" value="1"/>
</dbReference>
<dbReference type="CDD" id="cd00093">
    <property type="entry name" value="HTH_XRE"/>
    <property type="match status" value="1"/>
</dbReference>
<keyword evidence="7" id="KW-1185">Reference proteome</keyword>
<dbReference type="Gene3D" id="1.10.260.40">
    <property type="entry name" value="lambda repressor-like DNA-binding domains"/>
    <property type="match status" value="1"/>
</dbReference>
<evidence type="ECO:0000256" key="1">
    <source>
        <dbReference type="ARBA" id="ARBA00023015"/>
    </source>
</evidence>
<keyword evidence="4" id="KW-0175">Coiled coil</keyword>
<organism evidence="6 7">
    <name type="scientific">Hoeflea poritis</name>
    <dbReference type="NCBI Taxonomy" id="2993659"/>
    <lineage>
        <taxon>Bacteria</taxon>
        <taxon>Pseudomonadati</taxon>
        <taxon>Pseudomonadota</taxon>
        <taxon>Alphaproteobacteria</taxon>
        <taxon>Hyphomicrobiales</taxon>
        <taxon>Rhizobiaceae</taxon>
        <taxon>Hoeflea</taxon>
    </lineage>
</organism>
<feature type="domain" description="HTH cro/C1-type" evidence="5">
    <location>
        <begin position="21"/>
        <end position="75"/>
    </location>
</feature>
<dbReference type="SUPFAM" id="SSF47413">
    <property type="entry name" value="lambda repressor-like DNA-binding domains"/>
    <property type="match status" value="1"/>
</dbReference>
<reference evidence="6" key="1">
    <citation type="submission" date="2022-11" db="EMBL/GenBank/DDBJ databases">
        <title>Hoeflea poritis sp. nov., isolated from scleractinian coral Porites lutea.</title>
        <authorList>
            <person name="Zhang G."/>
            <person name="Wei Q."/>
            <person name="Cai L."/>
        </authorList>
    </citation>
    <scope>NUCLEOTIDE SEQUENCE</scope>
    <source>
        <strain evidence="6">E7-10</strain>
    </source>
</reference>
<evidence type="ECO:0000256" key="3">
    <source>
        <dbReference type="ARBA" id="ARBA00023163"/>
    </source>
</evidence>
<dbReference type="PANTHER" id="PTHR40661:SF3">
    <property type="entry name" value="FELS-1 PROPHAGE TRANSCRIPTIONAL REGULATOR"/>
    <property type="match status" value="1"/>
</dbReference>
<feature type="coiled-coil region" evidence="4">
    <location>
        <begin position="99"/>
        <end position="126"/>
    </location>
</feature>
<evidence type="ECO:0000313" key="6">
    <source>
        <dbReference type="EMBL" id="MDA4843912.1"/>
    </source>
</evidence>
<name>A0ABT4VGT4_9HYPH</name>
<dbReference type="Pfam" id="PF01381">
    <property type="entry name" value="HTH_3"/>
    <property type="match status" value="1"/>
</dbReference>
<comment type="caution">
    <text evidence="6">The sequence shown here is derived from an EMBL/GenBank/DDBJ whole genome shotgun (WGS) entry which is preliminary data.</text>
</comment>
<evidence type="ECO:0000256" key="4">
    <source>
        <dbReference type="SAM" id="Coils"/>
    </source>
</evidence>
<accession>A0ABT4VGT4</accession>
<dbReference type="SMART" id="SM00530">
    <property type="entry name" value="HTH_XRE"/>
    <property type="match status" value="1"/>
</dbReference>
<dbReference type="EMBL" id="JAPJZH010000001">
    <property type="protein sequence ID" value="MDA4843912.1"/>
    <property type="molecule type" value="Genomic_DNA"/>
</dbReference>
<evidence type="ECO:0000313" key="7">
    <source>
        <dbReference type="Proteomes" id="UP001148313"/>
    </source>
</evidence>
<sequence>MSTQLDISVEHPDYDTLGGRISRARDALDLTTSQLARRLGVKTDTVQAWETDRSEPRANRVTMLAGVLGVSPTWLLNGIGEAPHMPLVHSEMRVLVTQLSKLKKSHEAMGQMIEALEAEANRVSAQIGE</sequence>
<proteinExistence type="predicted"/>
<protein>
    <submittedName>
        <fullName evidence="6">Helix-turn-helix domain-containing protein</fullName>
    </submittedName>
</protein>
<keyword evidence="3" id="KW-0804">Transcription</keyword>